<evidence type="ECO:0000313" key="4">
    <source>
        <dbReference type="Proteomes" id="UP000051497"/>
    </source>
</evidence>
<reference evidence="3" key="2">
    <citation type="journal article" date="2016" name="Genome Announc.">
        <title>Draft Genome Sequences of Two Novel Amoeba-Resistant Intranuclear Bacteria, 'Candidatus Berkiella cookevillensis' and 'Candidatus Berkiella aquae'.</title>
        <authorList>
            <person name="Mehari Y.T."/>
            <person name="Arivett B.A."/>
            <person name="Farone A.L."/>
            <person name="Gunderson J.H."/>
            <person name="Farone M.B."/>
        </authorList>
    </citation>
    <scope>NUCLEOTIDE SEQUENCE</scope>
    <source>
        <strain evidence="3">HT99</strain>
    </source>
</reference>
<comment type="caution">
    <text evidence="2">The sequence shown here is derived from an EMBL/GenBank/DDBJ whole genome shotgun (WGS) entry which is preliminary data.</text>
</comment>
<keyword evidence="1" id="KW-0175">Coiled coil</keyword>
<reference evidence="2" key="1">
    <citation type="submission" date="2015-09" db="EMBL/GenBank/DDBJ databases">
        <title>Draft Genome Sequences of Two Novel Amoeba-resistant Intranuclear Bacteria, Candidatus Berkiella cookevillensis and Candidatus Berkiella aquae.</title>
        <authorList>
            <person name="Mehari Y.T."/>
            <person name="Arivett B.A."/>
            <person name="Farone A.L."/>
            <person name="Gunderson J.H."/>
            <person name="Farone M.B."/>
        </authorList>
    </citation>
    <scope>NUCLEOTIDE SEQUENCE [LARGE SCALE GENOMIC DNA]</scope>
    <source>
        <strain evidence="2">HT99</strain>
    </source>
</reference>
<evidence type="ECO:0000313" key="2">
    <source>
        <dbReference type="EMBL" id="KRG22652.1"/>
    </source>
</evidence>
<dbReference type="RefSeq" id="WP_075064843.1">
    <property type="nucleotide sequence ID" value="NZ_LKAJ02000001.1"/>
</dbReference>
<proteinExistence type="predicted"/>
<accession>A0A0Q9YPF6</accession>
<evidence type="ECO:0000313" key="3">
    <source>
        <dbReference type="EMBL" id="MCS5711983.1"/>
    </source>
</evidence>
<dbReference type="EMBL" id="LKAJ01000001">
    <property type="protein sequence ID" value="KRG22652.1"/>
    <property type="molecule type" value="Genomic_DNA"/>
</dbReference>
<protein>
    <submittedName>
        <fullName evidence="2">Uncharacterized protein</fullName>
    </submittedName>
</protein>
<dbReference type="Proteomes" id="UP000051497">
    <property type="component" value="Unassembled WGS sequence"/>
</dbReference>
<gene>
    <name evidence="2" type="ORF">HT99x_00190</name>
    <name evidence="3" type="ORF">HT99x_011120</name>
</gene>
<organism evidence="2">
    <name type="scientific">Candidatus Berkiella aquae</name>
    <dbReference type="NCBI Taxonomy" id="295108"/>
    <lineage>
        <taxon>Bacteria</taxon>
        <taxon>Pseudomonadati</taxon>
        <taxon>Pseudomonadota</taxon>
        <taxon>Gammaproteobacteria</taxon>
        <taxon>Candidatus Berkiellales</taxon>
        <taxon>Candidatus Berkiellaceae</taxon>
        <taxon>Candidatus Berkiella</taxon>
    </lineage>
</organism>
<keyword evidence="4" id="KW-1185">Reference proteome</keyword>
<evidence type="ECO:0000256" key="1">
    <source>
        <dbReference type="SAM" id="Coils"/>
    </source>
</evidence>
<name>A0A0Q9YPF6_9GAMM</name>
<reference evidence="3" key="3">
    <citation type="submission" date="2021-06" db="EMBL/GenBank/DDBJ databases">
        <title>Genomic Description and Analysis of Intracellular Bacteria, Candidatus Berkiella cookevillensis and Candidatus Berkiella aquae.</title>
        <authorList>
            <person name="Kidane D.T."/>
            <person name="Mehari Y.T."/>
            <person name="Rice F.C."/>
            <person name="Arivett B.A."/>
            <person name="Farone A.L."/>
            <person name="Berk S.G."/>
            <person name="Farone M.B."/>
        </authorList>
    </citation>
    <scope>NUCLEOTIDE SEQUENCE</scope>
    <source>
        <strain evidence="3">HT99</strain>
    </source>
</reference>
<dbReference type="OrthoDB" id="6852685at2"/>
<feature type="coiled-coil region" evidence="1">
    <location>
        <begin position="180"/>
        <end position="215"/>
    </location>
</feature>
<dbReference type="EMBL" id="LKAJ02000001">
    <property type="protein sequence ID" value="MCS5711983.1"/>
    <property type="molecule type" value="Genomic_DNA"/>
</dbReference>
<sequence>MALSQPFLNSLKNSDEKKNAKLFNKLPFENNASIALNDEAETLLKSITLLAKKEKIAAQLQSLTLNGKPYNNVFESLVECSIAELETVVKTLETLSSSHHLRKLITQTHDLIGYFKTKYQPKGLYGCLALANDLCSSDRSIPFQYAMLTGVIMPVMSLFDDLEKDGDLTVNSISKIDIAKAKLQAALAQFKKDKDQMLQKELQEYDDKMENEIQQALKPKLAKITDLESTLQELQQKYIANNSAADQPELIQTKIEELNEEIKHLKMETLNYESTCRKLVQVRKRELIKTRSKEDAILHLFFLGINSELDFIKQRVKALYAKKEINNKYSRKTDYIKKKKELRKLKNKTGFHYLLSDIDGKTANKFITKRGGKLLYNQSQSKLAAMANSEGLCGGYSAEFLDICTAPDWNMLSFTEKMKRFKPILAVKNSFTAGHLASLSSNNLAMTLESGLRWDIQTKKDYSKNAALYEFKYDDTVDEKHQKAHKRDFFKGLVDAIINKTNNSTSARLMITFFDKKIGHVVGLNYDKDGFLFHDSNTGYIHFKDAEMFATFLVDYLCRYYPSLNNNCHLYDFDIVKKNTASYNITAKPEDADLLASTKSLRMKSRVIKQESQLLARFDSVKSSLDTLSNTLRKSISAKRNLAEQSTSISLLTPTVSFLPTAESLKQSVRPTWNQAQALQDLKIQEAAQSLIAAYKNDYDSALDLKPVLKMRVFHEIQGLLDPKSKAAHLETLIKLNEEHKLPKCEQMFKQLETLSQPTQIASLRTKIST</sequence>
<dbReference type="AlphaFoldDB" id="A0A0Q9YPF6"/>